<dbReference type="InterPro" id="IPR003593">
    <property type="entry name" value="AAA+_ATPase"/>
</dbReference>
<dbReference type="InterPro" id="IPR003439">
    <property type="entry name" value="ABC_transporter-like_ATP-bd"/>
</dbReference>
<name>A0A3E2TJF6_9FIRM</name>
<keyword evidence="2 4" id="KW-0067">ATP-binding</keyword>
<proteinExistence type="predicted"/>
<dbReference type="PROSITE" id="PS50893">
    <property type="entry name" value="ABC_TRANSPORTER_2"/>
    <property type="match status" value="1"/>
</dbReference>
<sequence>MIEVKNLNKSFDKKIVFQNANLKIEENRIYGLFARNGVGKTTLLKILADQLVNYQGQISYNHKSIRENKDYKKRVLLVGEDFISEALKAQHLNKIMDLIYILLENFNKKRFEELINIFDIDMKTRYRKLSFGKQSLFRNAIGLASGVDFLFFDEPTTGLDEINKDIFYKKLMEYQEKDQSTVIISSHNVADIEKMITDVIILKDKDVIVNEPIYDIEEKSYSITLNPKNLDMLANKNVVSKNIFANQVIVSVYDKFSEEEINKLKEKARVNRLDLRDLFIAINNKEV</sequence>
<comment type="caution">
    <text evidence="4">The sequence shown here is derived from an EMBL/GenBank/DDBJ whole genome shotgun (WGS) entry which is preliminary data.</text>
</comment>
<dbReference type="OrthoDB" id="9804819at2"/>
<dbReference type="SUPFAM" id="SSF52540">
    <property type="entry name" value="P-loop containing nucleoside triphosphate hydrolases"/>
    <property type="match status" value="1"/>
</dbReference>
<dbReference type="EMBL" id="QVEU01000003">
    <property type="protein sequence ID" value="RGB76334.1"/>
    <property type="molecule type" value="Genomic_DNA"/>
</dbReference>
<gene>
    <name evidence="4" type="ORF">DXA39_03975</name>
</gene>
<dbReference type="RefSeq" id="WP_117521208.1">
    <property type="nucleotide sequence ID" value="NZ_JBHWMK010000017.1"/>
</dbReference>
<dbReference type="GO" id="GO:0005524">
    <property type="term" value="F:ATP binding"/>
    <property type="evidence" value="ECO:0007669"/>
    <property type="project" value="UniProtKB-KW"/>
</dbReference>
<keyword evidence="5" id="KW-1185">Reference proteome</keyword>
<dbReference type="PANTHER" id="PTHR43158:SF5">
    <property type="entry name" value="ABC TRANSPORTER, ATP-BINDING PROTEIN"/>
    <property type="match status" value="1"/>
</dbReference>
<dbReference type="Proteomes" id="UP000261011">
    <property type="component" value="Unassembled WGS sequence"/>
</dbReference>
<dbReference type="InterPro" id="IPR027417">
    <property type="entry name" value="P-loop_NTPase"/>
</dbReference>
<accession>A0A3E2TJF6</accession>
<feature type="domain" description="ABC transporter" evidence="3">
    <location>
        <begin position="2"/>
        <end position="229"/>
    </location>
</feature>
<dbReference type="GO" id="GO:0016887">
    <property type="term" value="F:ATP hydrolysis activity"/>
    <property type="evidence" value="ECO:0007669"/>
    <property type="project" value="InterPro"/>
</dbReference>
<dbReference type="AlphaFoldDB" id="A0A3E2TJF6"/>
<dbReference type="Gene3D" id="3.40.50.300">
    <property type="entry name" value="P-loop containing nucleotide triphosphate hydrolases"/>
    <property type="match status" value="1"/>
</dbReference>
<evidence type="ECO:0000259" key="3">
    <source>
        <dbReference type="PROSITE" id="PS50893"/>
    </source>
</evidence>
<evidence type="ECO:0000256" key="1">
    <source>
        <dbReference type="ARBA" id="ARBA00022741"/>
    </source>
</evidence>
<dbReference type="SMART" id="SM00382">
    <property type="entry name" value="AAA"/>
    <property type="match status" value="1"/>
</dbReference>
<dbReference type="Pfam" id="PF00005">
    <property type="entry name" value="ABC_tran"/>
    <property type="match status" value="1"/>
</dbReference>
<evidence type="ECO:0000256" key="2">
    <source>
        <dbReference type="ARBA" id="ARBA00022840"/>
    </source>
</evidence>
<dbReference type="PANTHER" id="PTHR43158">
    <property type="entry name" value="SKFA PEPTIDE EXPORT ATP-BINDING PROTEIN SKFE"/>
    <property type="match status" value="1"/>
</dbReference>
<organism evidence="4 5">
    <name type="scientific">Anaerococcus nagyae</name>
    <dbReference type="NCBI Taxonomy" id="1755241"/>
    <lineage>
        <taxon>Bacteria</taxon>
        <taxon>Bacillati</taxon>
        <taxon>Bacillota</taxon>
        <taxon>Tissierellia</taxon>
        <taxon>Tissierellales</taxon>
        <taxon>Peptoniphilaceae</taxon>
        <taxon>Anaerococcus</taxon>
    </lineage>
</organism>
<protein>
    <submittedName>
        <fullName evidence="4">ABC transporter ATP-binding protein</fullName>
    </submittedName>
</protein>
<evidence type="ECO:0000313" key="4">
    <source>
        <dbReference type="EMBL" id="RGB76334.1"/>
    </source>
</evidence>
<keyword evidence="1" id="KW-0547">Nucleotide-binding</keyword>
<reference evidence="4 5" key="1">
    <citation type="submission" date="2018-08" db="EMBL/GenBank/DDBJ databases">
        <title>A genome reference for cultivated species of the human gut microbiota.</title>
        <authorList>
            <person name="Zou Y."/>
            <person name="Xue W."/>
            <person name="Luo G."/>
        </authorList>
    </citation>
    <scope>NUCLEOTIDE SEQUENCE [LARGE SCALE GENOMIC DNA]</scope>
    <source>
        <strain evidence="4 5">OF01-3</strain>
    </source>
</reference>
<evidence type="ECO:0000313" key="5">
    <source>
        <dbReference type="Proteomes" id="UP000261011"/>
    </source>
</evidence>